<feature type="binding site" description="axial binding residue" evidence="8">
    <location>
        <position position="457"/>
    </location>
    <ligand>
        <name>heme</name>
        <dbReference type="ChEBI" id="CHEBI:30413"/>
    </ligand>
    <ligandPart>
        <name>Fe</name>
        <dbReference type="ChEBI" id="CHEBI:18248"/>
    </ligandPart>
</feature>
<evidence type="ECO:0000256" key="3">
    <source>
        <dbReference type="ARBA" id="ARBA00022617"/>
    </source>
</evidence>
<keyword evidence="12" id="KW-1185">Reference proteome</keyword>
<proteinExistence type="inferred from homology"/>
<dbReference type="EMBL" id="PXOA01000235">
    <property type="protein sequence ID" value="RFU78092.1"/>
    <property type="molecule type" value="Genomic_DNA"/>
</dbReference>
<dbReference type="Gene3D" id="1.10.630.10">
    <property type="entry name" value="Cytochrome P450"/>
    <property type="match status" value="1"/>
</dbReference>
<keyword evidence="10" id="KW-0812">Transmembrane</keyword>
<dbReference type="GO" id="GO:0004497">
    <property type="term" value="F:monooxygenase activity"/>
    <property type="evidence" value="ECO:0007669"/>
    <property type="project" value="UniProtKB-KW"/>
</dbReference>
<keyword evidence="7 9" id="KW-0503">Monooxygenase</keyword>
<keyword evidence="10" id="KW-1133">Transmembrane helix</keyword>
<evidence type="ECO:0000256" key="1">
    <source>
        <dbReference type="ARBA" id="ARBA00001971"/>
    </source>
</evidence>
<comment type="similarity">
    <text evidence="2 9">Belongs to the cytochrome P450 family.</text>
</comment>
<dbReference type="PANTHER" id="PTHR24305:SF157">
    <property type="entry name" value="N-ACETYLTRYPTOPHAN 6-HYDROXYLASE IVOC-RELATED"/>
    <property type="match status" value="1"/>
</dbReference>
<dbReference type="Proteomes" id="UP000266272">
    <property type="component" value="Unassembled WGS sequence"/>
</dbReference>
<reference evidence="11 12" key="1">
    <citation type="journal article" date="2018" name="PLoS Pathog.">
        <title>Evolution of structural diversity of trichothecenes, a family of toxins produced by plant pathogenic and entomopathogenic fungi.</title>
        <authorList>
            <person name="Proctor R.H."/>
            <person name="McCormick S.P."/>
            <person name="Kim H.S."/>
            <person name="Cardoza R.E."/>
            <person name="Stanley A.M."/>
            <person name="Lindo L."/>
            <person name="Kelly A."/>
            <person name="Brown D.W."/>
            <person name="Lee T."/>
            <person name="Vaughan M.M."/>
            <person name="Alexander N.J."/>
            <person name="Busman M."/>
            <person name="Gutierrez S."/>
        </authorList>
    </citation>
    <scope>NUCLEOTIDE SEQUENCE [LARGE SCALE GENOMIC DNA]</scope>
    <source>
        <strain evidence="11 12">IBT 40837</strain>
    </source>
</reference>
<evidence type="ECO:0000256" key="5">
    <source>
        <dbReference type="ARBA" id="ARBA00023002"/>
    </source>
</evidence>
<evidence type="ECO:0000313" key="11">
    <source>
        <dbReference type="EMBL" id="RFU78092.1"/>
    </source>
</evidence>
<feature type="transmembrane region" description="Helical" evidence="10">
    <location>
        <begin position="20"/>
        <end position="40"/>
    </location>
</feature>
<dbReference type="InterPro" id="IPR017972">
    <property type="entry name" value="Cyt_P450_CS"/>
</dbReference>
<gene>
    <name evidence="11" type="ORF">TARUN_4153</name>
</gene>
<sequence length="512" mass="58381">MWPELRSRLESGPLPLGPILIVVLGYIAYLVGLGIYRVYLSPLAKFPGPRLAALTTWYQAYYDVYLGGQFFKKSDELHRKYGPIVRVNPHEVQVFDPEFIDILYTSNSQRRNKYKWTGRSILLPESLVATEPHDLHRKRRAALSPFFSKTSIRRLEEPIQETLAAILGRMKTASKSVEMMPMSLIYKAATSDIITKYAFGNSTEYVNREDYNVGFFEAVDANFGMAWPMTYIAWLGPLMNSIPPSIMGIVYPGLKSLWQMHHQWTKQIKEINASKSHHDGQHSTIFHGIMSSNLPPSEKEPARLRQEAQLVILAGQDTTAYTLSAITYELLANPDKLAKLKEELVTALPDPDTVPTLAVVEKLPYLNAVIQEGLRVHPGALVRMTRVAPDNELIYQDKASGKKWIIPKNTPITMTALSVQMNETIFPNPRKFEPERWLENPRLDRYMLTFSKGSRICLGFHLAYSELYIILAGLFRKYDLYDGTGRQKTPTLDLYDTLRERDIDAHKKLPST</sequence>
<evidence type="ECO:0000256" key="2">
    <source>
        <dbReference type="ARBA" id="ARBA00010617"/>
    </source>
</evidence>
<comment type="caution">
    <text evidence="11">The sequence shown here is derived from an EMBL/GenBank/DDBJ whole genome shotgun (WGS) entry which is preliminary data.</text>
</comment>
<dbReference type="InterPro" id="IPR001128">
    <property type="entry name" value="Cyt_P450"/>
</dbReference>
<keyword evidence="6 8" id="KW-0408">Iron</keyword>
<evidence type="ECO:0000256" key="9">
    <source>
        <dbReference type="RuleBase" id="RU000461"/>
    </source>
</evidence>
<dbReference type="CDD" id="cd11062">
    <property type="entry name" value="CYP58-like"/>
    <property type="match status" value="1"/>
</dbReference>
<name>A0A395NPS3_TRIAR</name>
<evidence type="ECO:0000256" key="10">
    <source>
        <dbReference type="SAM" id="Phobius"/>
    </source>
</evidence>
<dbReference type="Pfam" id="PF00067">
    <property type="entry name" value="p450"/>
    <property type="match status" value="1"/>
</dbReference>
<keyword evidence="3 8" id="KW-0349">Heme</keyword>
<dbReference type="PRINTS" id="PR00463">
    <property type="entry name" value="EP450I"/>
</dbReference>
<dbReference type="PROSITE" id="PS00086">
    <property type="entry name" value="CYTOCHROME_P450"/>
    <property type="match status" value="1"/>
</dbReference>
<evidence type="ECO:0000256" key="8">
    <source>
        <dbReference type="PIRSR" id="PIRSR602401-1"/>
    </source>
</evidence>
<evidence type="ECO:0000256" key="6">
    <source>
        <dbReference type="ARBA" id="ARBA00023004"/>
    </source>
</evidence>
<dbReference type="OrthoDB" id="3945418at2759"/>
<accession>A0A395NPS3</accession>
<dbReference type="InterPro" id="IPR036396">
    <property type="entry name" value="Cyt_P450_sf"/>
</dbReference>
<keyword evidence="5 9" id="KW-0560">Oxidoreductase</keyword>
<comment type="cofactor">
    <cofactor evidence="1 8">
        <name>heme</name>
        <dbReference type="ChEBI" id="CHEBI:30413"/>
    </cofactor>
</comment>
<dbReference type="STRING" id="490622.A0A395NPS3"/>
<dbReference type="GO" id="GO:0005506">
    <property type="term" value="F:iron ion binding"/>
    <property type="evidence" value="ECO:0007669"/>
    <property type="project" value="InterPro"/>
</dbReference>
<dbReference type="AlphaFoldDB" id="A0A395NPS3"/>
<dbReference type="GO" id="GO:0020037">
    <property type="term" value="F:heme binding"/>
    <property type="evidence" value="ECO:0007669"/>
    <property type="project" value="InterPro"/>
</dbReference>
<protein>
    <submittedName>
        <fullName evidence="11">Cytochrome p450</fullName>
    </submittedName>
</protein>
<keyword evidence="4 8" id="KW-0479">Metal-binding</keyword>
<dbReference type="PANTHER" id="PTHR24305">
    <property type="entry name" value="CYTOCHROME P450"/>
    <property type="match status" value="1"/>
</dbReference>
<dbReference type="InterPro" id="IPR002401">
    <property type="entry name" value="Cyt_P450_E_grp-I"/>
</dbReference>
<evidence type="ECO:0000256" key="4">
    <source>
        <dbReference type="ARBA" id="ARBA00022723"/>
    </source>
</evidence>
<keyword evidence="10" id="KW-0472">Membrane</keyword>
<dbReference type="GO" id="GO:0016705">
    <property type="term" value="F:oxidoreductase activity, acting on paired donors, with incorporation or reduction of molecular oxygen"/>
    <property type="evidence" value="ECO:0007669"/>
    <property type="project" value="InterPro"/>
</dbReference>
<dbReference type="InterPro" id="IPR050121">
    <property type="entry name" value="Cytochrome_P450_monoxygenase"/>
</dbReference>
<dbReference type="PRINTS" id="PR00385">
    <property type="entry name" value="P450"/>
</dbReference>
<organism evidence="11 12">
    <name type="scientific">Trichoderma arundinaceum</name>
    <dbReference type="NCBI Taxonomy" id="490622"/>
    <lineage>
        <taxon>Eukaryota</taxon>
        <taxon>Fungi</taxon>
        <taxon>Dikarya</taxon>
        <taxon>Ascomycota</taxon>
        <taxon>Pezizomycotina</taxon>
        <taxon>Sordariomycetes</taxon>
        <taxon>Hypocreomycetidae</taxon>
        <taxon>Hypocreales</taxon>
        <taxon>Hypocreaceae</taxon>
        <taxon>Trichoderma</taxon>
    </lineage>
</organism>
<evidence type="ECO:0000313" key="12">
    <source>
        <dbReference type="Proteomes" id="UP000266272"/>
    </source>
</evidence>
<dbReference type="SUPFAM" id="SSF48264">
    <property type="entry name" value="Cytochrome P450"/>
    <property type="match status" value="1"/>
</dbReference>
<evidence type="ECO:0000256" key="7">
    <source>
        <dbReference type="ARBA" id="ARBA00023033"/>
    </source>
</evidence>